<feature type="domain" description="Apple" evidence="4">
    <location>
        <begin position="676"/>
        <end position="771"/>
    </location>
</feature>
<feature type="chain" id="PRO_5015441385" description="Apple domain-containing protein" evidence="3">
    <location>
        <begin position="22"/>
        <end position="920"/>
    </location>
</feature>
<keyword evidence="1" id="KW-0677">Repeat</keyword>
<accession>A0A2S6BSE0</accession>
<keyword evidence="2" id="KW-1015">Disulfide bond</keyword>
<evidence type="ECO:0000259" key="4">
    <source>
        <dbReference type="PROSITE" id="PS50948"/>
    </source>
</evidence>
<organism evidence="5 6">
    <name type="scientific">Cercospora berteroae</name>
    <dbReference type="NCBI Taxonomy" id="357750"/>
    <lineage>
        <taxon>Eukaryota</taxon>
        <taxon>Fungi</taxon>
        <taxon>Dikarya</taxon>
        <taxon>Ascomycota</taxon>
        <taxon>Pezizomycotina</taxon>
        <taxon>Dothideomycetes</taxon>
        <taxon>Dothideomycetidae</taxon>
        <taxon>Mycosphaerellales</taxon>
        <taxon>Mycosphaerellaceae</taxon>
        <taxon>Cercospora</taxon>
    </lineage>
</organism>
<sequence length="920" mass="95842">MRGRHSLFFQAFALFVAHGAAQTTNYFTCPAANNTFVTDTNGGQYRISCGADPDPNGGTNTLIVAGWNDCFNGCSQNSTCTAFSYVGTANGAGRGTCNFKARNPSNGGNNLRNRGWDPTYIGAIRQVVSANNPYCPDIDGRYVTDGSGAQYLVGCSSDTTQTTTLSSASAPNFNDCFLRCSNNPSCAAWTYSGAVNGVGTGTCSLRANQTGGATFVPSTNTFVSGIRVAAVPPTSSNNYICSSGDTTYTDTSGVAYVTRCGDETLPFAAVSQQPGSSANDCWATCSSNAACTGWTFRATDAVSPTAGGGTCFYKGANTGGVGNGFYTRNNTLMISAIKAANYDPAQNRPRLNNFVCPDINGTTITDADGFQYRMKCGDNSNPAETALVITTTTAATFNGCFGTCAANSSCAAFTWEQQTTGNGICYFKPAPAGFRGLAYDPGLVSAIRVIANNITNFTCPAVDGRVVTDLSGTRYRMKCGYDALPLGAQNTIYRLQATNWNDCFGGCSANATCDAFSFFGDANATGNGTCQYKPAPGGFRASNTYISGFVSAVRYVPGNNYTCTVGQRTLYTDVSGTTWITSCGDDAYGGTTNISNKETPDGINDCWASCAAADRCYAFTFVGAAGVNYGTGPGNCIYRSARTDGSPSAFITSDNPLRVSSIKLARYAPLTSSYTCPAQQNSTVTDANTGLPYVLRCGGDTAGTAFATFNATSGFNDCITQCTSDTRCTAWTYNRASYGAGPGTCALKSSNSTDFTPFTAAGSLNRVAGIQQRAYAVADTTVVPPAATQVATQIILVTTTILQPVPTTILSTISRLTTITSSVTVTATNVATLPDTTQRVTSVQVVPTTIVTLRAITITVSTVTTQTIVTVVPTTIVQTLTAAITNLLATGINTATTTLRAVVTITPVQSVQPTYTVTTG</sequence>
<proteinExistence type="predicted"/>
<dbReference type="Gene3D" id="3.50.4.10">
    <property type="entry name" value="Hepatocyte Growth Factor"/>
    <property type="match status" value="4"/>
</dbReference>
<dbReference type="AlphaFoldDB" id="A0A2S6BSE0"/>
<dbReference type="InterPro" id="IPR003609">
    <property type="entry name" value="Pan_app"/>
</dbReference>
<dbReference type="EMBL" id="PNEN01001786">
    <property type="protein sequence ID" value="PPJ50408.1"/>
    <property type="molecule type" value="Genomic_DNA"/>
</dbReference>
<name>A0A2S6BSE0_9PEZI</name>
<gene>
    <name evidence="5" type="ORF">CBER1_06996</name>
</gene>
<dbReference type="OrthoDB" id="3944336at2759"/>
<protein>
    <recommendedName>
        <fullName evidence="4">Apple domain-containing protein</fullName>
    </recommendedName>
</protein>
<evidence type="ECO:0000313" key="6">
    <source>
        <dbReference type="Proteomes" id="UP000237631"/>
    </source>
</evidence>
<dbReference type="GO" id="GO:0005576">
    <property type="term" value="C:extracellular region"/>
    <property type="evidence" value="ECO:0007669"/>
    <property type="project" value="InterPro"/>
</dbReference>
<evidence type="ECO:0000256" key="2">
    <source>
        <dbReference type="ARBA" id="ARBA00023157"/>
    </source>
</evidence>
<evidence type="ECO:0000313" key="5">
    <source>
        <dbReference type="EMBL" id="PPJ50408.1"/>
    </source>
</evidence>
<comment type="caution">
    <text evidence="5">The sequence shown here is derived from an EMBL/GenBank/DDBJ whole genome shotgun (WGS) entry which is preliminary data.</text>
</comment>
<reference evidence="6" key="1">
    <citation type="journal article" date="2017" name="bioRxiv">
        <title>Conservation of a gene cluster reveals novel cercosporin biosynthetic mechanisms and extends production to the genus Colletotrichum.</title>
        <authorList>
            <person name="de Jonge R."/>
            <person name="Ebert M.K."/>
            <person name="Huitt-Roehl C.R."/>
            <person name="Pal P."/>
            <person name="Suttle J.C."/>
            <person name="Spanner R.E."/>
            <person name="Neubauer J.D."/>
            <person name="Jurick W.M.II."/>
            <person name="Stott K.A."/>
            <person name="Secor G.A."/>
            <person name="Thomma B.P.H.J."/>
            <person name="Van de Peer Y."/>
            <person name="Townsend C.A."/>
            <person name="Bolton M.D."/>
        </authorList>
    </citation>
    <scope>NUCLEOTIDE SEQUENCE [LARGE SCALE GENOMIC DNA]</scope>
    <source>
        <strain evidence="6">CBS538.71</strain>
    </source>
</reference>
<dbReference type="SMART" id="SM00223">
    <property type="entry name" value="APPLE"/>
    <property type="match status" value="2"/>
</dbReference>
<keyword evidence="3" id="KW-0732">Signal</keyword>
<dbReference type="PROSITE" id="PS50948">
    <property type="entry name" value="PAN"/>
    <property type="match status" value="2"/>
</dbReference>
<evidence type="ECO:0000256" key="3">
    <source>
        <dbReference type="SAM" id="SignalP"/>
    </source>
</evidence>
<dbReference type="STRING" id="357750.A0A2S6BSE0"/>
<feature type="signal peptide" evidence="3">
    <location>
        <begin position="1"/>
        <end position="21"/>
    </location>
</feature>
<dbReference type="GO" id="GO:0006508">
    <property type="term" value="P:proteolysis"/>
    <property type="evidence" value="ECO:0007669"/>
    <property type="project" value="InterPro"/>
</dbReference>
<dbReference type="Pfam" id="PF14295">
    <property type="entry name" value="PAN_4"/>
    <property type="match status" value="7"/>
</dbReference>
<dbReference type="Proteomes" id="UP000237631">
    <property type="component" value="Unassembled WGS sequence"/>
</dbReference>
<keyword evidence="6" id="KW-1185">Reference proteome</keyword>
<dbReference type="InterPro" id="IPR000177">
    <property type="entry name" value="Apple"/>
</dbReference>
<feature type="domain" description="Apple" evidence="4">
    <location>
        <begin position="155"/>
        <end position="220"/>
    </location>
</feature>
<evidence type="ECO:0000256" key="1">
    <source>
        <dbReference type="ARBA" id="ARBA00022737"/>
    </source>
</evidence>